<reference evidence="2" key="1">
    <citation type="submission" date="2020-01" db="EMBL/GenBank/DDBJ databases">
        <title>Identification and distribution of gene clusters putatively required for synthesis of sphingolipid metabolism inhibitors in phylogenetically diverse species of the filamentous fungus Fusarium.</title>
        <authorList>
            <person name="Kim H.-S."/>
            <person name="Busman M."/>
            <person name="Brown D.W."/>
            <person name="Divon H."/>
            <person name="Uhlig S."/>
            <person name="Proctor R.H."/>
        </authorList>
    </citation>
    <scope>NUCLEOTIDE SEQUENCE</scope>
    <source>
        <strain evidence="2">NRRL 53441</strain>
    </source>
</reference>
<dbReference type="Gene3D" id="3.90.1200.10">
    <property type="match status" value="1"/>
</dbReference>
<dbReference type="EMBL" id="JAADJG010000791">
    <property type="protein sequence ID" value="KAF4436594.1"/>
    <property type="molecule type" value="Genomic_DNA"/>
</dbReference>
<accession>A0A8H4JS53</accession>
<evidence type="ECO:0000313" key="3">
    <source>
        <dbReference type="Proteomes" id="UP000605986"/>
    </source>
</evidence>
<protein>
    <submittedName>
        <fullName evidence="2">Protein kinase-like domain protein</fullName>
    </submittedName>
</protein>
<dbReference type="AlphaFoldDB" id="A0A8H4JS53"/>
<evidence type="ECO:0000313" key="2">
    <source>
        <dbReference type="EMBL" id="KAF4436594.1"/>
    </source>
</evidence>
<dbReference type="InterPro" id="IPR002575">
    <property type="entry name" value="Aminoglycoside_PTrfase"/>
</dbReference>
<dbReference type="Pfam" id="PF01636">
    <property type="entry name" value="APH"/>
    <property type="match status" value="1"/>
</dbReference>
<evidence type="ECO:0000259" key="1">
    <source>
        <dbReference type="Pfam" id="PF01636"/>
    </source>
</evidence>
<feature type="domain" description="Aminoglycoside phosphotransferase" evidence="1">
    <location>
        <begin position="158"/>
        <end position="230"/>
    </location>
</feature>
<name>A0A8H4JS53_9HYPO</name>
<dbReference type="InterPro" id="IPR051678">
    <property type="entry name" value="AGP_Transferase"/>
</dbReference>
<dbReference type="PANTHER" id="PTHR21310:SF59">
    <property type="entry name" value="AMINOGLYCOSIDE PHOSPHOTRANSFERASE DOMAIN-CONTAINING PROTEIN"/>
    <property type="match status" value="1"/>
</dbReference>
<organism evidence="2 3">
    <name type="scientific">Fusarium austroafricanum</name>
    <dbReference type="NCBI Taxonomy" id="2364996"/>
    <lineage>
        <taxon>Eukaryota</taxon>
        <taxon>Fungi</taxon>
        <taxon>Dikarya</taxon>
        <taxon>Ascomycota</taxon>
        <taxon>Pezizomycotina</taxon>
        <taxon>Sordariomycetes</taxon>
        <taxon>Hypocreomycetidae</taxon>
        <taxon>Hypocreales</taxon>
        <taxon>Nectriaceae</taxon>
        <taxon>Fusarium</taxon>
        <taxon>Fusarium concolor species complex</taxon>
    </lineage>
</organism>
<comment type="caution">
    <text evidence="2">The sequence shown here is derived from an EMBL/GenBank/DDBJ whole genome shotgun (WGS) entry which is preliminary data.</text>
</comment>
<keyword evidence="2" id="KW-0418">Kinase</keyword>
<keyword evidence="2" id="KW-0808">Transferase</keyword>
<dbReference type="SUPFAM" id="SSF56112">
    <property type="entry name" value="Protein kinase-like (PK-like)"/>
    <property type="match status" value="1"/>
</dbReference>
<keyword evidence="3" id="KW-1185">Reference proteome</keyword>
<dbReference type="Proteomes" id="UP000605986">
    <property type="component" value="Unassembled WGS sequence"/>
</dbReference>
<dbReference type="PANTHER" id="PTHR21310">
    <property type="entry name" value="AMINOGLYCOSIDE PHOSPHOTRANSFERASE-RELATED-RELATED"/>
    <property type="match status" value="1"/>
</dbReference>
<proteinExistence type="predicted"/>
<gene>
    <name evidence="2" type="ORF">F53441_13196</name>
</gene>
<dbReference type="GO" id="GO:0016301">
    <property type="term" value="F:kinase activity"/>
    <property type="evidence" value="ECO:0007669"/>
    <property type="project" value="UniProtKB-KW"/>
</dbReference>
<dbReference type="InterPro" id="IPR011009">
    <property type="entry name" value="Kinase-like_dom_sf"/>
</dbReference>
<dbReference type="OrthoDB" id="5080224at2759"/>
<sequence>MDISRYAAKPEAYDALSAYQIANFFKEHGLARDEVDCFATNLLGSPVSATPVQGATSYTVSGSEAAQVVQFRRSQLPMRHIEVAKQLYGDFVPEYLVPGPAFCQVRSQFFSPAPTMEQRLQQTVQDFARFFALAWINKPACTLEPPPGLLSEYFEILDEISPGLPAQLKAILDDVRQELPRLFQSSYPMVLQHDDLLENNIHVDEATGHITGIIDWADAKIAPFGVSLASMEVVLGIQTRTDWHFHPNHHSLRQLFWKTFYGVTGHISKDDRRLIEVARLFGIFREHGREEKEHAVAYLSALCLL</sequence>